<evidence type="ECO:0000256" key="1">
    <source>
        <dbReference type="SAM" id="MobiDB-lite"/>
    </source>
</evidence>
<name>A0A250X6T0_9CHLO</name>
<protein>
    <submittedName>
        <fullName evidence="2">Uncharacterized protein</fullName>
    </submittedName>
</protein>
<feature type="region of interest" description="Disordered" evidence="1">
    <location>
        <begin position="423"/>
        <end position="444"/>
    </location>
</feature>
<gene>
    <name evidence="2" type="ORF">CEUSTIGMA_g6225.t1</name>
</gene>
<feature type="region of interest" description="Disordered" evidence="1">
    <location>
        <begin position="237"/>
        <end position="397"/>
    </location>
</feature>
<comment type="caution">
    <text evidence="2">The sequence shown here is derived from an EMBL/GenBank/DDBJ whole genome shotgun (WGS) entry which is preliminary data.</text>
</comment>
<proteinExistence type="predicted"/>
<feature type="compositionally biased region" description="Low complexity" evidence="1">
    <location>
        <begin position="285"/>
        <end position="301"/>
    </location>
</feature>
<organism evidence="2 3">
    <name type="scientific">Chlamydomonas eustigma</name>
    <dbReference type="NCBI Taxonomy" id="1157962"/>
    <lineage>
        <taxon>Eukaryota</taxon>
        <taxon>Viridiplantae</taxon>
        <taxon>Chlorophyta</taxon>
        <taxon>core chlorophytes</taxon>
        <taxon>Chlorophyceae</taxon>
        <taxon>CS clade</taxon>
        <taxon>Chlamydomonadales</taxon>
        <taxon>Chlamydomonadaceae</taxon>
        <taxon>Chlamydomonas</taxon>
    </lineage>
</organism>
<dbReference type="Proteomes" id="UP000232323">
    <property type="component" value="Unassembled WGS sequence"/>
</dbReference>
<reference evidence="2 3" key="1">
    <citation type="submission" date="2017-08" db="EMBL/GenBank/DDBJ databases">
        <title>Acidophilic green algal genome provides insights into adaptation to an acidic environment.</title>
        <authorList>
            <person name="Hirooka S."/>
            <person name="Hirose Y."/>
            <person name="Kanesaki Y."/>
            <person name="Higuchi S."/>
            <person name="Fujiwara T."/>
            <person name="Onuma R."/>
            <person name="Era A."/>
            <person name="Ohbayashi R."/>
            <person name="Uzuka A."/>
            <person name="Nozaki H."/>
            <person name="Yoshikawa H."/>
            <person name="Miyagishima S.Y."/>
        </authorList>
    </citation>
    <scope>NUCLEOTIDE SEQUENCE [LARGE SCALE GENOMIC DNA]</scope>
    <source>
        <strain evidence="2 3">NIES-2499</strain>
    </source>
</reference>
<dbReference type="AlphaFoldDB" id="A0A250X6T0"/>
<dbReference type="EMBL" id="BEGY01000035">
    <property type="protein sequence ID" value="GAX78788.1"/>
    <property type="molecule type" value="Genomic_DNA"/>
</dbReference>
<evidence type="ECO:0000313" key="3">
    <source>
        <dbReference type="Proteomes" id="UP000232323"/>
    </source>
</evidence>
<keyword evidence="3" id="KW-1185">Reference proteome</keyword>
<sequence>MERVARRSESLIPVGHHFSPFFTPRNISSGFCFGWHHSAWFLKEVKAITCCGHYRTPITTNTTNTTNTIPPIPSFVGPSAGLNQSGGFDPDNSELAAAISQGMVQSTESITQIVTQNVTQALTAYFDKRLQAQEFAAQASQVALEKKLLEKVERIEDDHAFFRGEVQAQKKSINDISELRVSTDKVASKVTKLAEKVRAQHELKVDVSDHVTPEHLDQVWNQLNALQNAVFPEVSLSPPSVADPQESLSFEPLEPPWENSLQPTTWIDNSAFQTGSSASSPAFHSALSGSPPASSSGYQSSITFDPIPSLHRAAPQPAGNSHQQAVPPVAPSREGNLPRISEVDHGGHIPFNMGIHAGARRVPLSQLHPGPPSAPTASEYHSPPSHPSEGASHHHSHSIVSIALPSAHVPTFIPTYHRRAVPVSSASHGPAHSTGYVPSTSTSNIPYDEDQTLKLNGTKTSLDAKSVPTFKPKKGLITYYKYSQTLNNLIATQGPRFDNCIVYLVGLITASFERSQLSARNQFLRTVQNELIELSPLCARPLQSYLQGNTMLATGKDSYIQRILGGVDKLESNPSSAFMTERFHQRYPHGPHQLLKAWALVTQRHLSKPLPDEYRIWSANLKMGVSNSIDIVPP</sequence>
<feature type="compositionally biased region" description="Polar residues" evidence="1">
    <location>
        <begin position="259"/>
        <end position="282"/>
    </location>
</feature>
<evidence type="ECO:0000313" key="2">
    <source>
        <dbReference type="EMBL" id="GAX78788.1"/>
    </source>
</evidence>
<accession>A0A250X6T0</accession>